<evidence type="ECO:0000313" key="2">
    <source>
        <dbReference type="EMBL" id="GAA4792852.1"/>
    </source>
</evidence>
<keyword evidence="3" id="KW-1185">Reference proteome</keyword>
<organism evidence="2 3">
    <name type="scientific">Lysobacter hankyongensis</name>
    <dbReference type="NCBI Taxonomy" id="1176535"/>
    <lineage>
        <taxon>Bacteria</taxon>
        <taxon>Pseudomonadati</taxon>
        <taxon>Pseudomonadota</taxon>
        <taxon>Gammaproteobacteria</taxon>
        <taxon>Lysobacterales</taxon>
        <taxon>Lysobacteraceae</taxon>
        <taxon>Lysobacter</taxon>
    </lineage>
</organism>
<feature type="signal peptide" evidence="1">
    <location>
        <begin position="1"/>
        <end position="23"/>
    </location>
</feature>
<evidence type="ECO:0000313" key="3">
    <source>
        <dbReference type="Proteomes" id="UP001499959"/>
    </source>
</evidence>
<dbReference type="RefSeq" id="WP_345302975.1">
    <property type="nucleotide sequence ID" value="NZ_BAABJE010000007.1"/>
</dbReference>
<keyword evidence="1" id="KW-0732">Signal</keyword>
<proteinExistence type="predicted"/>
<sequence length="249" mass="26468">MNTRFFAFATLIALALGATSATAATRARVATDDSGNQVKIDGNMVLVEPDIELYLLTAGGLTEPRKEWSDAARRLYPAEVHAQLQGKSVVLVPDYDIPDGLDPTSQLGQIIRLNQAVAVSISQYSVPGSVLATKKDAKGKPRMDWSLGPGVSALREQTGADYALFTYVRDSYASGGRTALRVFGLLMGAAMGTGLDIGGGVQLGVATVVDLRTGQVVWYNLLANQSGDLRDQKGAAKTVQQMLQKLPVK</sequence>
<comment type="caution">
    <text evidence="2">The sequence shown here is derived from an EMBL/GenBank/DDBJ whole genome shotgun (WGS) entry which is preliminary data.</text>
</comment>
<reference evidence="3" key="1">
    <citation type="journal article" date="2019" name="Int. J. Syst. Evol. Microbiol.">
        <title>The Global Catalogue of Microorganisms (GCM) 10K type strain sequencing project: providing services to taxonomists for standard genome sequencing and annotation.</title>
        <authorList>
            <consortium name="The Broad Institute Genomics Platform"/>
            <consortium name="The Broad Institute Genome Sequencing Center for Infectious Disease"/>
            <person name="Wu L."/>
            <person name="Ma J."/>
        </authorList>
    </citation>
    <scope>NUCLEOTIDE SEQUENCE [LARGE SCALE GENOMIC DNA]</scope>
    <source>
        <strain evidence="3">JCM 18204</strain>
    </source>
</reference>
<name>A0ABP9BAU2_9GAMM</name>
<protein>
    <recommendedName>
        <fullName evidence="4">DUF4410 domain-containing protein</fullName>
    </recommendedName>
</protein>
<evidence type="ECO:0000256" key="1">
    <source>
        <dbReference type="SAM" id="SignalP"/>
    </source>
</evidence>
<dbReference type="Proteomes" id="UP001499959">
    <property type="component" value="Unassembled WGS sequence"/>
</dbReference>
<dbReference type="EMBL" id="BAABJE010000007">
    <property type="protein sequence ID" value="GAA4792852.1"/>
    <property type="molecule type" value="Genomic_DNA"/>
</dbReference>
<gene>
    <name evidence="2" type="ORF">GCM10023307_17920</name>
</gene>
<evidence type="ECO:0008006" key="4">
    <source>
        <dbReference type="Google" id="ProtNLM"/>
    </source>
</evidence>
<feature type="chain" id="PRO_5046966054" description="DUF4410 domain-containing protein" evidence="1">
    <location>
        <begin position="24"/>
        <end position="249"/>
    </location>
</feature>
<accession>A0ABP9BAU2</accession>